<dbReference type="AlphaFoldDB" id="A0A5C3QKF2"/>
<reference evidence="2 3" key="1">
    <citation type="journal article" date="2019" name="Nat. Ecol. Evol.">
        <title>Megaphylogeny resolves global patterns of mushroom evolution.</title>
        <authorList>
            <person name="Varga T."/>
            <person name="Krizsan K."/>
            <person name="Foldi C."/>
            <person name="Dima B."/>
            <person name="Sanchez-Garcia M."/>
            <person name="Sanchez-Ramirez S."/>
            <person name="Szollosi G.J."/>
            <person name="Szarkandi J.G."/>
            <person name="Papp V."/>
            <person name="Albert L."/>
            <person name="Andreopoulos W."/>
            <person name="Angelini C."/>
            <person name="Antonin V."/>
            <person name="Barry K.W."/>
            <person name="Bougher N.L."/>
            <person name="Buchanan P."/>
            <person name="Buyck B."/>
            <person name="Bense V."/>
            <person name="Catcheside P."/>
            <person name="Chovatia M."/>
            <person name="Cooper J."/>
            <person name="Damon W."/>
            <person name="Desjardin D."/>
            <person name="Finy P."/>
            <person name="Geml J."/>
            <person name="Haridas S."/>
            <person name="Hughes K."/>
            <person name="Justo A."/>
            <person name="Karasinski D."/>
            <person name="Kautmanova I."/>
            <person name="Kiss B."/>
            <person name="Kocsube S."/>
            <person name="Kotiranta H."/>
            <person name="LaButti K.M."/>
            <person name="Lechner B.E."/>
            <person name="Liimatainen K."/>
            <person name="Lipzen A."/>
            <person name="Lukacs Z."/>
            <person name="Mihaltcheva S."/>
            <person name="Morgado L.N."/>
            <person name="Niskanen T."/>
            <person name="Noordeloos M.E."/>
            <person name="Ohm R.A."/>
            <person name="Ortiz-Santana B."/>
            <person name="Ovrebo C."/>
            <person name="Racz N."/>
            <person name="Riley R."/>
            <person name="Savchenko A."/>
            <person name="Shiryaev A."/>
            <person name="Soop K."/>
            <person name="Spirin V."/>
            <person name="Szebenyi C."/>
            <person name="Tomsovsky M."/>
            <person name="Tulloss R.E."/>
            <person name="Uehling J."/>
            <person name="Grigoriev I.V."/>
            <person name="Vagvolgyi C."/>
            <person name="Papp T."/>
            <person name="Martin F.M."/>
            <person name="Miettinen O."/>
            <person name="Hibbett D.S."/>
            <person name="Nagy L.G."/>
        </authorList>
    </citation>
    <scope>NUCLEOTIDE SEQUENCE [LARGE SCALE GENOMIC DNA]</scope>
    <source>
        <strain evidence="2 3">CBS 309.79</strain>
    </source>
</reference>
<dbReference type="InterPro" id="IPR036291">
    <property type="entry name" value="NAD(P)-bd_dom_sf"/>
</dbReference>
<dbReference type="Proteomes" id="UP000305067">
    <property type="component" value="Unassembled WGS sequence"/>
</dbReference>
<gene>
    <name evidence="2" type="ORF">BDV98DRAFT_592708</name>
</gene>
<dbReference type="STRING" id="1884261.A0A5C3QKF2"/>
<name>A0A5C3QKF2_9AGAR</name>
<dbReference type="EMBL" id="ML178823">
    <property type="protein sequence ID" value="TFL02242.1"/>
    <property type="molecule type" value="Genomic_DNA"/>
</dbReference>
<dbReference type="InterPro" id="IPR011032">
    <property type="entry name" value="GroES-like_sf"/>
</dbReference>
<dbReference type="InterPro" id="IPR013154">
    <property type="entry name" value="ADH-like_N"/>
</dbReference>
<dbReference type="Pfam" id="PF00107">
    <property type="entry name" value="ADH_zinc_N"/>
    <property type="match status" value="1"/>
</dbReference>
<dbReference type="InterPro" id="IPR047122">
    <property type="entry name" value="Trans-enoyl_RdTase-like"/>
</dbReference>
<protein>
    <submittedName>
        <fullName evidence="2">Chaperonin 10-like protein</fullName>
    </submittedName>
</protein>
<dbReference type="PANTHER" id="PTHR45348:SF2">
    <property type="entry name" value="ZINC-TYPE ALCOHOL DEHYDROGENASE-LIKE PROTEIN C2E1P3.01"/>
    <property type="match status" value="1"/>
</dbReference>
<proteinExistence type="predicted"/>
<dbReference type="Gene3D" id="3.90.180.10">
    <property type="entry name" value="Medium-chain alcohol dehydrogenases, catalytic domain"/>
    <property type="match status" value="1"/>
</dbReference>
<dbReference type="InterPro" id="IPR020843">
    <property type="entry name" value="ER"/>
</dbReference>
<dbReference type="CDD" id="cd08249">
    <property type="entry name" value="enoyl_reductase_like"/>
    <property type="match status" value="1"/>
</dbReference>
<keyword evidence="3" id="KW-1185">Reference proteome</keyword>
<dbReference type="Pfam" id="PF08240">
    <property type="entry name" value="ADH_N"/>
    <property type="match status" value="1"/>
</dbReference>
<dbReference type="InterPro" id="IPR013149">
    <property type="entry name" value="ADH-like_C"/>
</dbReference>
<evidence type="ECO:0000313" key="2">
    <source>
        <dbReference type="EMBL" id="TFL02242.1"/>
    </source>
</evidence>
<sequence>MSTALPETIQAIVIGDHSASVQSINFASEKHIQNLDANSIIVRVRAIGINPTDWKHALGEWGKPGNVSGCDSAGDIVRIGSEVKHLQVGDRIAAFNTRGGTQPNNGAFAEYTTFDSALAFKIPEGMTYEEAASFPIPHYTAFQALHLRLNLPFPSSSPTPSSSNDKAQTILIWGGSTAVGHHAVQLAHLAGVRVFVTASPDTHAHLKELGADETFDYKDADVVSKIQKAAGERGVTLALDTVVEKGSTEKIIDSIYSRGGKVITLLPISDEIAKRRAEVELEFTLAYTLGGHELKFAQQIPFPANPSDHAGIREYLDKELPLLLEGWKERAGSAKFKTQELRKVEAGSWHEAVIKSFKIMQSGDYGRQKLVISVP</sequence>
<dbReference type="SUPFAM" id="SSF50129">
    <property type="entry name" value="GroES-like"/>
    <property type="match status" value="1"/>
</dbReference>
<dbReference type="Gene3D" id="3.40.50.720">
    <property type="entry name" value="NAD(P)-binding Rossmann-like Domain"/>
    <property type="match status" value="1"/>
</dbReference>
<evidence type="ECO:0000313" key="3">
    <source>
        <dbReference type="Proteomes" id="UP000305067"/>
    </source>
</evidence>
<dbReference type="OrthoDB" id="10257049at2759"/>
<organism evidence="2 3">
    <name type="scientific">Pterulicium gracile</name>
    <dbReference type="NCBI Taxonomy" id="1884261"/>
    <lineage>
        <taxon>Eukaryota</taxon>
        <taxon>Fungi</taxon>
        <taxon>Dikarya</taxon>
        <taxon>Basidiomycota</taxon>
        <taxon>Agaricomycotina</taxon>
        <taxon>Agaricomycetes</taxon>
        <taxon>Agaricomycetidae</taxon>
        <taxon>Agaricales</taxon>
        <taxon>Pleurotineae</taxon>
        <taxon>Pterulaceae</taxon>
        <taxon>Pterulicium</taxon>
    </lineage>
</organism>
<dbReference type="PANTHER" id="PTHR45348">
    <property type="entry name" value="HYPOTHETICAL OXIDOREDUCTASE (EUROFUNG)"/>
    <property type="match status" value="1"/>
</dbReference>
<dbReference type="SUPFAM" id="SSF51735">
    <property type="entry name" value="NAD(P)-binding Rossmann-fold domains"/>
    <property type="match status" value="1"/>
</dbReference>
<feature type="domain" description="Enoyl reductase (ER)" evidence="1">
    <location>
        <begin position="19"/>
        <end position="372"/>
    </location>
</feature>
<accession>A0A5C3QKF2</accession>
<evidence type="ECO:0000259" key="1">
    <source>
        <dbReference type="SMART" id="SM00829"/>
    </source>
</evidence>
<dbReference type="GO" id="GO:0016651">
    <property type="term" value="F:oxidoreductase activity, acting on NAD(P)H"/>
    <property type="evidence" value="ECO:0007669"/>
    <property type="project" value="InterPro"/>
</dbReference>
<dbReference type="SMART" id="SM00829">
    <property type="entry name" value="PKS_ER"/>
    <property type="match status" value="1"/>
</dbReference>